<reference evidence="3 4" key="2">
    <citation type="submission" date="2006-07" db="EMBL/GenBank/DDBJ databases">
        <title>Sequencing of the draft genome and assembly of Chlorobium ferroxidans DSM 13031.</title>
        <authorList>
            <consortium name="US DOE Joint Genome Institute (JGI-PGF)"/>
            <person name="Copeland A."/>
            <person name="Lucas S."/>
            <person name="Lapidus A."/>
            <person name="Barry K."/>
            <person name="Glavina del Rio T."/>
            <person name="Dalin E."/>
            <person name="Tice H."/>
            <person name="Bruce D."/>
            <person name="Pitluck S."/>
            <person name="Richardson P."/>
        </authorList>
    </citation>
    <scope>NUCLEOTIDE SEQUENCE [LARGE SCALE GENOMIC DNA]</scope>
    <source>
        <strain evidence="3 4">DSM 13031</strain>
    </source>
</reference>
<organism evidence="3 4">
    <name type="scientific">Chlorobium ferrooxidans DSM 13031</name>
    <dbReference type="NCBI Taxonomy" id="377431"/>
    <lineage>
        <taxon>Bacteria</taxon>
        <taxon>Pseudomonadati</taxon>
        <taxon>Chlorobiota</taxon>
        <taxon>Chlorobiia</taxon>
        <taxon>Chlorobiales</taxon>
        <taxon>Chlorobiaceae</taxon>
        <taxon>Chlorobium/Pelodictyon group</taxon>
        <taxon>Chlorobium</taxon>
    </lineage>
</organism>
<dbReference type="PANTHER" id="PTHR46268:SF6">
    <property type="entry name" value="UNIVERSAL STRESS PROTEIN UP12"/>
    <property type="match status" value="1"/>
</dbReference>
<evidence type="ECO:0000313" key="3">
    <source>
        <dbReference type="EMBL" id="EAT58591.1"/>
    </source>
</evidence>
<name>Q0YQM8_9CHLB</name>
<feature type="domain" description="UspA" evidence="2">
    <location>
        <begin position="6"/>
        <end position="131"/>
    </location>
</feature>
<dbReference type="PRINTS" id="PR01438">
    <property type="entry name" value="UNVRSLSTRESS"/>
</dbReference>
<dbReference type="InterPro" id="IPR006015">
    <property type="entry name" value="Universal_stress_UspA"/>
</dbReference>
<proteinExistence type="inferred from homology"/>
<dbReference type="Gene3D" id="3.40.50.620">
    <property type="entry name" value="HUPs"/>
    <property type="match status" value="1"/>
</dbReference>
<comment type="caution">
    <text evidence="3">The sequence shown here is derived from an EMBL/GenBank/DDBJ whole genome shotgun (WGS) entry which is preliminary data.</text>
</comment>
<gene>
    <name evidence="3" type="ORF">CferDRAFT_0511</name>
</gene>
<comment type="similarity">
    <text evidence="1">Belongs to the universal stress protein A family.</text>
</comment>
<protein>
    <submittedName>
        <fullName evidence="3">UspA</fullName>
    </submittedName>
</protein>
<keyword evidence="4" id="KW-1185">Reference proteome</keyword>
<dbReference type="OrthoDB" id="9788959at2"/>
<dbReference type="InterPro" id="IPR014729">
    <property type="entry name" value="Rossmann-like_a/b/a_fold"/>
</dbReference>
<dbReference type="AlphaFoldDB" id="Q0YQM8"/>
<accession>Q0YQM8</accession>
<dbReference type="PANTHER" id="PTHR46268">
    <property type="entry name" value="STRESS RESPONSE PROTEIN NHAX"/>
    <property type="match status" value="1"/>
</dbReference>
<evidence type="ECO:0000313" key="4">
    <source>
        <dbReference type="Proteomes" id="UP000004162"/>
    </source>
</evidence>
<sequence length="143" mass="15604">MTRTLKKIICAVDFSACSDAMISYAAEMGCKETELIILHIASENEQNKGIHGMHLHEFSRYSNILEPHGSNIRFALQHGDPAAGILGYAAEQQADMIMLGSHGSTALTRLLVGSTAEMVMRQAECPVMVMKTPDNQTKKHGTT</sequence>
<dbReference type="RefSeq" id="WP_006366756.1">
    <property type="nucleotide sequence ID" value="NZ_AASE01000016.1"/>
</dbReference>
<dbReference type="CDD" id="cd00293">
    <property type="entry name" value="USP-like"/>
    <property type="match status" value="1"/>
</dbReference>
<dbReference type="Proteomes" id="UP000004162">
    <property type="component" value="Unassembled WGS sequence"/>
</dbReference>
<dbReference type="InterPro" id="IPR006016">
    <property type="entry name" value="UspA"/>
</dbReference>
<evidence type="ECO:0000259" key="2">
    <source>
        <dbReference type="Pfam" id="PF00582"/>
    </source>
</evidence>
<dbReference type="EMBL" id="AASE01000016">
    <property type="protein sequence ID" value="EAT58591.1"/>
    <property type="molecule type" value="Genomic_DNA"/>
</dbReference>
<reference evidence="3 4" key="1">
    <citation type="submission" date="2006-07" db="EMBL/GenBank/DDBJ databases">
        <title>Annotation of the draft genome assembly of Chlorobium ferroxidans DSM 13031.</title>
        <authorList>
            <consortium name="US DOE Joint Genome Institute (JGI-ORNL)"/>
            <person name="Larimer F."/>
            <person name="Land M."/>
            <person name="Hauser L."/>
        </authorList>
    </citation>
    <scope>NUCLEOTIDE SEQUENCE [LARGE SCALE GENOMIC DNA]</scope>
    <source>
        <strain evidence="3 4">DSM 13031</strain>
    </source>
</reference>
<dbReference type="SUPFAM" id="SSF52402">
    <property type="entry name" value="Adenine nucleotide alpha hydrolases-like"/>
    <property type="match status" value="1"/>
</dbReference>
<evidence type="ECO:0000256" key="1">
    <source>
        <dbReference type="ARBA" id="ARBA00008791"/>
    </source>
</evidence>
<dbReference type="Pfam" id="PF00582">
    <property type="entry name" value="Usp"/>
    <property type="match status" value="1"/>
</dbReference>